<evidence type="ECO:0000256" key="6">
    <source>
        <dbReference type="RuleBase" id="RU003862"/>
    </source>
</evidence>
<evidence type="ECO:0000313" key="8">
    <source>
        <dbReference type="Proteomes" id="UP000215145"/>
    </source>
</evidence>
<dbReference type="GO" id="GO:0035999">
    <property type="term" value="P:tetrahydrofolate interconversion"/>
    <property type="evidence" value="ECO:0007669"/>
    <property type="project" value="UniProtKB-UniPathway"/>
</dbReference>
<dbReference type="GO" id="GO:0006555">
    <property type="term" value="P:methionine metabolic process"/>
    <property type="evidence" value="ECO:0007669"/>
    <property type="project" value="InterPro"/>
</dbReference>
<dbReference type="EMBL" id="NMUQ01000002">
    <property type="protein sequence ID" value="OXM14317.1"/>
    <property type="molecule type" value="Genomic_DNA"/>
</dbReference>
<dbReference type="GO" id="GO:0004489">
    <property type="term" value="F:methylenetetrahydrofolate reductase [NAD(P)H] activity"/>
    <property type="evidence" value="ECO:0007669"/>
    <property type="project" value="InterPro"/>
</dbReference>
<sequence length="317" mass="36049">MSSTLKDKLLRKESGILTYGMTPPKSSHPPEKIREIADKQISRLKDTGIDGLVLYDVQDEADRTDKDRPFPYLEALDPTEYYNGYLKQELGVPSIIYHCVASEGPDKLAKWILQDRDDQRYTVYVGASSSRQQVQIRLPEAYRMSGILNEKLMTGGVVIPERHRSKGDEHMRAQAKQESGCGFFISQATYDVEASKSFLSDYYYDSRKNGTEMVPILFNIAPCGSAKTLEFMKWLGISIPKWLENELMHSQDILDKSVQLSRQVFLELYRFGIEKGIPIGCSVESVSTRKVEIEASIQLLKDIRQDMQSLSEQLTVV</sequence>
<gene>
    <name evidence="7" type="ORF">CGZ75_15300</name>
</gene>
<dbReference type="RefSeq" id="WP_089525141.1">
    <property type="nucleotide sequence ID" value="NZ_NMUQ01000002.1"/>
</dbReference>
<dbReference type="InterPro" id="IPR029041">
    <property type="entry name" value="FAD-linked_oxidoreductase-like"/>
</dbReference>
<proteinExistence type="inferred from homology"/>
<organism evidence="7 8">
    <name type="scientific">Paenibacillus herberti</name>
    <dbReference type="NCBI Taxonomy" id="1619309"/>
    <lineage>
        <taxon>Bacteria</taxon>
        <taxon>Bacillati</taxon>
        <taxon>Bacillota</taxon>
        <taxon>Bacilli</taxon>
        <taxon>Bacillales</taxon>
        <taxon>Paenibacillaceae</taxon>
        <taxon>Paenibacillus</taxon>
    </lineage>
</organism>
<evidence type="ECO:0000256" key="1">
    <source>
        <dbReference type="ARBA" id="ARBA00001974"/>
    </source>
</evidence>
<keyword evidence="3 6" id="KW-0285">Flavoprotein</keyword>
<protein>
    <recommendedName>
        <fullName evidence="6">Methylenetetrahydrofolate reductase</fullName>
    </recommendedName>
</protein>
<comment type="similarity">
    <text evidence="6">Belongs to the methylenetetrahydrofolate reductase family.</text>
</comment>
<keyword evidence="4 6" id="KW-0274">FAD</keyword>
<dbReference type="Proteomes" id="UP000215145">
    <property type="component" value="Unassembled WGS sequence"/>
</dbReference>
<dbReference type="OrthoDB" id="4367389at2"/>
<keyword evidence="5 6" id="KW-0560">Oxidoreductase</keyword>
<dbReference type="SUPFAM" id="SSF51730">
    <property type="entry name" value="FAD-linked oxidoreductase"/>
    <property type="match status" value="1"/>
</dbReference>
<evidence type="ECO:0000313" key="7">
    <source>
        <dbReference type="EMBL" id="OXM14317.1"/>
    </source>
</evidence>
<evidence type="ECO:0000256" key="4">
    <source>
        <dbReference type="ARBA" id="ARBA00022827"/>
    </source>
</evidence>
<comment type="pathway">
    <text evidence="2 6">One-carbon metabolism; tetrahydrofolate interconversion.</text>
</comment>
<evidence type="ECO:0000256" key="3">
    <source>
        <dbReference type="ARBA" id="ARBA00022630"/>
    </source>
</evidence>
<keyword evidence="8" id="KW-1185">Reference proteome</keyword>
<dbReference type="InterPro" id="IPR003171">
    <property type="entry name" value="Mehydrof_redctse-like"/>
</dbReference>
<dbReference type="AlphaFoldDB" id="A0A229NWX6"/>
<name>A0A229NWX6_9BACL</name>
<evidence type="ECO:0000256" key="2">
    <source>
        <dbReference type="ARBA" id="ARBA00004777"/>
    </source>
</evidence>
<comment type="caution">
    <text evidence="7">The sequence shown here is derived from an EMBL/GenBank/DDBJ whole genome shotgun (WGS) entry which is preliminary data.</text>
</comment>
<comment type="cofactor">
    <cofactor evidence="1 6">
        <name>FAD</name>
        <dbReference type="ChEBI" id="CHEBI:57692"/>
    </cofactor>
</comment>
<accession>A0A229NWX6</accession>
<evidence type="ECO:0000256" key="5">
    <source>
        <dbReference type="ARBA" id="ARBA00023002"/>
    </source>
</evidence>
<dbReference type="Gene3D" id="3.20.20.220">
    <property type="match status" value="1"/>
</dbReference>
<dbReference type="UniPathway" id="UPA00193"/>
<dbReference type="Pfam" id="PF02219">
    <property type="entry name" value="MTHFR"/>
    <property type="match status" value="1"/>
</dbReference>
<reference evidence="7 8" key="1">
    <citation type="submission" date="2017-07" db="EMBL/GenBank/DDBJ databases">
        <title>Paenibacillus herberti R33 genome sequencing and assembly.</title>
        <authorList>
            <person name="Su W."/>
        </authorList>
    </citation>
    <scope>NUCLEOTIDE SEQUENCE [LARGE SCALE GENOMIC DNA]</scope>
    <source>
        <strain evidence="7 8">R33</strain>
    </source>
</reference>